<organism evidence="1">
    <name type="scientific">Sesamum angustifolium</name>
    <dbReference type="NCBI Taxonomy" id="2727405"/>
    <lineage>
        <taxon>Eukaryota</taxon>
        <taxon>Viridiplantae</taxon>
        <taxon>Streptophyta</taxon>
        <taxon>Embryophyta</taxon>
        <taxon>Tracheophyta</taxon>
        <taxon>Spermatophyta</taxon>
        <taxon>Magnoliopsida</taxon>
        <taxon>eudicotyledons</taxon>
        <taxon>Gunneridae</taxon>
        <taxon>Pentapetalae</taxon>
        <taxon>asterids</taxon>
        <taxon>lamiids</taxon>
        <taxon>Lamiales</taxon>
        <taxon>Pedaliaceae</taxon>
        <taxon>Sesamum</taxon>
    </lineage>
</organism>
<protein>
    <submittedName>
        <fullName evidence="1">Uncharacterized protein</fullName>
    </submittedName>
</protein>
<sequence>MQFRLNKLGLLVPWFSRLRSAPSLPLSDGDTVDFQAGGEKFCRRKKSPSIYEVTVCSCSSSMAFSSLHRSKTPLKPAEASVLVFSFFADLKPFSA</sequence>
<gene>
    <name evidence="1" type="ORF">Sangu_2396100</name>
</gene>
<dbReference type="AlphaFoldDB" id="A0AAW2KWV4"/>
<comment type="caution">
    <text evidence="1">The sequence shown here is derived from an EMBL/GenBank/DDBJ whole genome shotgun (WGS) entry which is preliminary data.</text>
</comment>
<reference evidence="1" key="2">
    <citation type="journal article" date="2024" name="Plant">
        <title>Genomic evolution and insights into agronomic trait innovations of Sesamum species.</title>
        <authorList>
            <person name="Miao H."/>
            <person name="Wang L."/>
            <person name="Qu L."/>
            <person name="Liu H."/>
            <person name="Sun Y."/>
            <person name="Le M."/>
            <person name="Wang Q."/>
            <person name="Wei S."/>
            <person name="Zheng Y."/>
            <person name="Lin W."/>
            <person name="Duan Y."/>
            <person name="Cao H."/>
            <person name="Xiong S."/>
            <person name="Wang X."/>
            <person name="Wei L."/>
            <person name="Li C."/>
            <person name="Ma Q."/>
            <person name="Ju M."/>
            <person name="Zhao R."/>
            <person name="Li G."/>
            <person name="Mu C."/>
            <person name="Tian Q."/>
            <person name="Mei H."/>
            <person name="Zhang T."/>
            <person name="Gao T."/>
            <person name="Zhang H."/>
        </authorList>
    </citation>
    <scope>NUCLEOTIDE SEQUENCE</scope>
    <source>
        <strain evidence="1">G01</strain>
    </source>
</reference>
<evidence type="ECO:0000313" key="1">
    <source>
        <dbReference type="EMBL" id="KAL0311014.1"/>
    </source>
</evidence>
<accession>A0AAW2KWV4</accession>
<proteinExistence type="predicted"/>
<name>A0AAW2KWV4_9LAMI</name>
<reference evidence="1" key="1">
    <citation type="submission" date="2020-06" db="EMBL/GenBank/DDBJ databases">
        <authorList>
            <person name="Li T."/>
            <person name="Hu X."/>
            <person name="Zhang T."/>
            <person name="Song X."/>
            <person name="Zhang H."/>
            <person name="Dai N."/>
            <person name="Sheng W."/>
            <person name="Hou X."/>
            <person name="Wei L."/>
        </authorList>
    </citation>
    <scope>NUCLEOTIDE SEQUENCE</scope>
    <source>
        <strain evidence="1">G01</strain>
        <tissue evidence="1">Leaf</tissue>
    </source>
</reference>
<dbReference type="EMBL" id="JACGWK010000016">
    <property type="protein sequence ID" value="KAL0311014.1"/>
    <property type="molecule type" value="Genomic_DNA"/>
</dbReference>